<gene>
    <name evidence="10" type="ORF">V5R04_04290</name>
</gene>
<dbReference type="InterPro" id="IPR025857">
    <property type="entry name" value="MacB_PCD"/>
</dbReference>
<evidence type="ECO:0000256" key="2">
    <source>
        <dbReference type="ARBA" id="ARBA00022475"/>
    </source>
</evidence>
<sequence>MSQNTLTQKALRPSGWLILEQSIKSIVRRPGRALATATGIALGIAVLITSMGFASTVNSEVNASFDATSATQIRVKEADNLATDGLFAPFLEGSTFDHTVGELEGVVAAGLIWQVLPEVRVRLNPAAPEYGFPLLVASPGILDAAQATLKSGRFYDERPLDIRTPQVVLGPRAASELGLERVAPGMSIEVDNRLMVVAGILDSPGTAPELSPAILISATTANQLGGTYADRNLEGAIVRSELGAAQAVSRALPLAIRPDNPERVGLMVPPDITTLRDTVQGSLNGLAIGVAGFSVIVGAVGIMNSMLISVAQRSGEIGLRRALGATRRWILVQFLAEGLILGFVGAVFGAAIAILALLGVSAYNGWSPVLDPALPLAAPLVGAIVGLLAAAYPASRAARLEPAMTLKQ</sequence>
<reference evidence="10" key="1">
    <citation type="submission" date="2024-02" db="EMBL/GenBank/DDBJ databases">
        <title>Tomenella chthoni gen. nov. sp. nov., a member of the family Jonesiaceae isolated from bat guano.</title>
        <authorList>
            <person name="Miller S.L."/>
            <person name="King J."/>
            <person name="Sankaranarayanan K."/>
            <person name="Lawson P.A."/>
        </authorList>
    </citation>
    <scope>NUCLEOTIDE SEQUENCE</scope>
    <source>
        <strain evidence="10">BS-20</strain>
    </source>
</reference>
<dbReference type="InterPro" id="IPR050250">
    <property type="entry name" value="Macrolide_Exporter_MacB"/>
</dbReference>
<evidence type="ECO:0000259" key="8">
    <source>
        <dbReference type="Pfam" id="PF02687"/>
    </source>
</evidence>
<evidence type="ECO:0000256" key="6">
    <source>
        <dbReference type="ARBA" id="ARBA00038076"/>
    </source>
</evidence>
<dbReference type="Pfam" id="PF12704">
    <property type="entry name" value="MacB_PCD"/>
    <property type="match status" value="1"/>
</dbReference>
<feature type="transmembrane region" description="Helical" evidence="7">
    <location>
        <begin position="33"/>
        <end position="54"/>
    </location>
</feature>
<dbReference type="PANTHER" id="PTHR30572:SF4">
    <property type="entry name" value="ABC TRANSPORTER PERMEASE YTRF"/>
    <property type="match status" value="1"/>
</dbReference>
<dbReference type="Pfam" id="PF02687">
    <property type="entry name" value="FtsX"/>
    <property type="match status" value="1"/>
</dbReference>
<feature type="transmembrane region" description="Helical" evidence="7">
    <location>
        <begin position="329"/>
        <end position="356"/>
    </location>
</feature>
<accession>A0AAU7DXM0</accession>
<organism evidence="10">
    <name type="scientific">Jonesiaceae bacterium BS-20</name>
    <dbReference type="NCBI Taxonomy" id="3120821"/>
    <lineage>
        <taxon>Bacteria</taxon>
        <taxon>Bacillati</taxon>
        <taxon>Actinomycetota</taxon>
        <taxon>Actinomycetes</taxon>
        <taxon>Micrococcales</taxon>
        <taxon>Jonesiaceae</taxon>
    </lineage>
</organism>
<evidence type="ECO:0000259" key="9">
    <source>
        <dbReference type="Pfam" id="PF12704"/>
    </source>
</evidence>
<comment type="similarity">
    <text evidence="6">Belongs to the ABC-4 integral membrane protein family.</text>
</comment>
<feature type="transmembrane region" description="Helical" evidence="7">
    <location>
        <begin position="376"/>
        <end position="394"/>
    </location>
</feature>
<evidence type="ECO:0000313" key="10">
    <source>
        <dbReference type="EMBL" id="XBH22450.1"/>
    </source>
</evidence>
<feature type="domain" description="ABC3 transporter permease C-terminal" evidence="8">
    <location>
        <begin position="290"/>
        <end position="402"/>
    </location>
</feature>
<feature type="domain" description="MacB-like periplasmic core" evidence="9">
    <location>
        <begin position="34"/>
        <end position="241"/>
    </location>
</feature>
<keyword evidence="5 7" id="KW-0472">Membrane</keyword>
<evidence type="ECO:0000256" key="4">
    <source>
        <dbReference type="ARBA" id="ARBA00022989"/>
    </source>
</evidence>
<keyword evidence="2" id="KW-1003">Cell membrane</keyword>
<feature type="transmembrane region" description="Helical" evidence="7">
    <location>
        <begin position="286"/>
        <end position="308"/>
    </location>
</feature>
<dbReference type="GO" id="GO:0005886">
    <property type="term" value="C:plasma membrane"/>
    <property type="evidence" value="ECO:0007669"/>
    <property type="project" value="UniProtKB-SubCell"/>
</dbReference>
<comment type="subcellular location">
    <subcellularLocation>
        <location evidence="1">Cell membrane</location>
        <topology evidence="1">Multi-pass membrane protein</topology>
    </subcellularLocation>
</comment>
<evidence type="ECO:0000256" key="3">
    <source>
        <dbReference type="ARBA" id="ARBA00022692"/>
    </source>
</evidence>
<keyword evidence="3 7" id="KW-0812">Transmembrane</keyword>
<dbReference type="InterPro" id="IPR003838">
    <property type="entry name" value="ABC3_permease_C"/>
</dbReference>
<evidence type="ECO:0000256" key="7">
    <source>
        <dbReference type="SAM" id="Phobius"/>
    </source>
</evidence>
<proteinExistence type="inferred from homology"/>
<evidence type="ECO:0000256" key="1">
    <source>
        <dbReference type="ARBA" id="ARBA00004651"/>
    </source>
</evidence>
<name>A0AAU7DXM0_9MICO</name>
<dbReference type="GO" id="GO:0022857">
    <property type="term" value="F:transmembrane transporter activity"/>
    <property type="evidence" value="ECO:0007669"/>
    <property type="project" value="TreeGrafter"/>
</dbReference>
<dbReference type="EMBL" id="CP146203">
    <property type="protein sequence ID" value="XBH22450.1"/>
    <property type="molecule type" value="Genomic_DNA"/>
</dbReference>
<evidence type="ECO:0000256" key="5">
    <source>
        <dbReference type="ARBA" id="ARBA00023136"/>
    </source>
</evidence>
<protein>
    <submittedName>
        <fullName evidence="10">ABC transporter permease</fullName>
    </submittedName>
</protein>
<keyword evidence="4 7" id="KW-1133">Transmembrane helix</keyword>
<dbReference type="AlphaFoldDB" id="A0AAU7DXM0"/>
<dbReference type="PANTHER" id="PTHR30572">
    <property type="entry name" value="MEMBRANE COMPONENT OF TRANSPORTER-RELATED"/>
    <property type="match status" value="1"/>
</dbReference>